<dbReference type="Proteomes" id="UP000009100">
    <property type="component" value="Chromosome 1"/>
</dbReference>
<sequence length="71" mass="7861">MDMVRLRQSVHEPVSARWSVRTSALGGEQYSILGINDSGITGYRLTVQEMSSQPANHLLKYLSKALNPVSD</sequence>
<protein>
    <submittedName>
        <fullName evidence="1">Uncharacterized protein</fullName>
    </submittedName>
</protein>
<dbReference type="HOGENOM" id="CLU_2739016_0_0_6"/>
<organism evidence="1 2">
    <name type="scientific">Vibrio atlanticus (strain LGP32)</name>
    <name type="common">Vibrio splendidus (strain Mel32)</name>
    <dbReference type="NCBI Taxonomy" id="575788"/>
    <lineage>
        <taxon>Bacteria</taxon>
        <taxon>Pseudomonadati</taxon>
        <taxon>Pseudomonadota</taxon>
        <taxon>Gammaproteobacteria</taxon>
        <taxon>Vibrionales</taxon>
        <taxon>Vibrionaceae</taxon>
        <taxon>Vibrio</taxon>
    </lineage>
</organism>
<evidence type="ECO:0000313" key="2">
    <source>
        <dbReference type="Proteomes" id="UP000009100"/>
    </source>
</evidence>
<evidence type="ECO:0000313" key="1">
    <source>
        <dbReference type="EMBL" id="CAV18247.1"/>
    </source>
</evidence>
<dbReference type="EMBL" id="FM954972">
    <property type="protein sequence ID" value="CAV18247.1"/>
    <property type="molecule type" value="Genomic_DNA"/>
</dbReference>
<gene>
    <name evidence="1" type="ordered locus">VS_1120</name>
</gene>
<dbReference type="AlphaFoldDB" id="B7VMJ6"/>
<accession>B7VMJ6</accession>
<reference evidence="1 2" key="1">
    <citation type="submission" date="2009-02" db="EMBL/GenBank/DDBJ databases">
        <title>Vibrio splendidus str. LGP32 complete genome.</title>
        <authorList>
            <person name="Mazel D."/>
            <person name="Le Roux F."/>
        </authorList>
    </citation>
    <scope>NUCLEOTIDE SEQUENCE [LARGE SCALE GENOMIC DNA]</scope>
    <source>
        <strain evidence="1 2">LGP32</strain>
    </source>
</reference>
<proteinExistence type="predicted"/>
<dbReference type="KEGG" id="vsp:VS_1120"/>
<name>B7VMJ6_VIBA3</name>